<name>V4C8K9_LOTGI</name>
<evidence type="ECO:0000313" key="14">
    <source>
        <dbReference type="Proteomes" id="UP000030746"/>
    </source>
</evidence>
<keyword evidence="6" id="KW-0808">Transferase</keyword>
<evidence type="ECO:0000256" key="8">
    <source>
        <dbReference type="ARBA" id="ARBA00022741"/>
    </source>
</evidence>
<reference evidence="13 14" key="1">
    <citation type="journal article" date="2013" name="Nature">
        <title>Insights into bilaterian evolution from three spiralian genomes.</title>
        <authorList>
            <person name="Simakov O."/>
            <person name="Marletaz F."/>
            <person name="Cho S.J."/>
            <person name="Edsinger-Gonzales E."/>
            <person name="Havlak P."/>
            <person name="Hellsten U."/>
            <person name="Kuo D.H."/>
            <person name="Larsson T."/>
            <person name="Lv J."/>
            <person name="Arendt D."/>
            <person name="Savage R."/>
            <person name="Osoegawa K."/>
            <person name="de Jong P."/>
            <person name="Grimwood J."/>
            <person name="Chapman J.A."/>
            <person name="Shapiro H."/>
            <person name="Aerts A."/>
            <person name="Otillar R.P."/>
            <person name="Terry A.Y."/>
            <person name="Boore J.L."/>
            <person name="Grigoriev I.V."/>
            <person name="Lindberg D.R."/>
            <person name="Seaver E.C."/>
            <person name="Weisblat D.A."/>
            <person name="Putnam N.H."/>
            <person name="Rokhsar D.S."/>
        </authorList>
    </citation>
    <scope>NUCLEOTIDE SEQUENCE [LARGE SCALE GENOMIC DNA]</scope>
</reference>
<dbReference type="Pfam" id="PF02434">
    <property type="entry name" value="Fringe"/>
    <property type="match status" value="1"/>
</dbReference>
<evidence type="ECO:0000259" key="12">
    <source>
        <dbReference type="Pfam" id="PF02434"/>
    </source>
</evidence>
<dbReference type="GeneID" id="20234657"/>
<evidence type="ECO:0000313" key="13">
    <source>
        <dbReference type="EMBL" id="ESO98079.1"/>
    </source>
</evidence>
<dbReference type="RefSeq" id="XP_009051245.1">
    <property type="nucleotide sequence ID" value="XM_009052997.1"/>
</dbReference>
<feature type="domain" description="Fringe-like glycosyltransferase" evidence="12">
    <location>
        <begin position="18"/>
        <end position="141"/>
    </location>
</feature>
<proteinExistence type="inferred from homology"/>
<dbReference type="OMA" id="HHAMINT"/>
<comment type="subcellular location">
    <subcellularLocation>
        <location evidence="1">Membrane</location>
        <topology evidence="1">Single-pass type II membrane protein</topology>
    </subcellularLocation>
</comment>
<keyword evidence="9" id="KW-0735">Signal-anchor</keyword>
<dbReference type="UniPathway" id="UPA00378"/>
<dbReference type="EMBL" id="KB201280">
    <property type="protein sequence ID" value="ESO98079.1"/>
    <property type="molecule type" value="Genomic_DNA"/>
</dbReference>
<evidence type="ECO:0000256" key="3">
    <source>
        <dbReference type="ARBA" id="ARBA00006462"/>
    </source>
</evidence>
<evidence type="ECO:0000256" key="11">
    <source>
        <dbReference type="ARBA" id="ARBA00023136"/>
    </source>
</evidence>
<dbReference type="HOGENOM" id="CLU_035857_1_1_1"/>
<dbReference type="GO" id="GO:0016020">
    <property type="term" value="C:membrane"/>
    <property type="evidence" value="ECO:0007669"/>
    <property type="project" value="UniProtKB-SubCell"/>
</dbReference>
<keyword evidence="7" id="KW-0812">Transmembrane</keyword>
<dbReference type="PANTHER" id="PTHR23033">
    <property type="entry name" value="BETA1,3-GALACTOSYLTRANSFERASE"/>
    <property type="match status" value="1"/>
</dbReference>
<dbReference type="OrthoDB" id="414175at2759"/>
<dbReference type="GO" id="GO:0000166">
    <property type="term" value="F:nucleotide binding"/>
    <property type="evidence" value="ECO:0007669"/>
    <property type="project" value="UniProtKB-KW"/>
</dbReference>
<sequence length="204" mass="23571">RKVRVLCWIMTQPKQSSEKKCQAIRSTWGKRCDVLLFFSSKHDYNFPIIGLNVSEGRNHLTGKTIAAFDYIYKHHFNDADWFMKADDDAYVIVENLKYFLSGKNPEDLVYYGQVFTRYVKPHGYNSGGAGYVVSTEALKRFGQRNSSLCPTDGAGISRHAISFHYMRAHDMYIMDFALHHLKAHGYTFPPYRENDNGEEKSPYS</sequence>
<keyword evidence="11" id="KW-0472">Membrane</keyword>
<evidence type="ECO:0000256" key="1">
    <source>
        <dbReference type="ARBA" id="ARBA00004606"/>
    </source>
</evidence>
<dbReference type="EC" id="2.4.1.122" evidence="4"/>
<dbReference type="InterPro" id="IPR003378">
    <property type="entry name" value="Fringe-like_glycosylTrfase"/>
</dbReference>
<keyword evidence="8" id="KW-0547">Nucleotide-binding</keyword>
<evidence type="ECO:0000256" key="7">
    <source>
        <dbReference type="ARBA" id="ARBA00022692"/>
    </source>
</evidence>
<dbReference type="CTD" id="20234657"/>
<dbReference type="STRING" id="225164.V4C8K9"/>
<dbReference type="PANTHER" id="PTHR23033:SF14">
    <property type="entry name" value="GLYCOPROTEIN-N-ACETYLGALACTOSAMINE 3-BETA-GALACTOSYLTRANSFERASE 1-RELATED"/>
    <property type="match status" value="1"/>
</dbReference>
<protein>
    <recommendedName>
        <fullName evidence="4">N-acetylgalactosaminide beta-1,3-galactosyltransferase</fullName>
        <ecNumber evidence="4">2.4.1.122</ecNumber>
    </recommendedName>
</protein>
<evidence type="ECO:0000256" key="9">
    <source>
        <dbReference type="ARBA" id="ARBA00022968"/>
    </source>
</evidence>
<accession>V4C8K9</accession>
<dbReference type="GO" id="GO:0016263">
    <property type="term" value="F:glycoprotein-N-acetylgalactosamine 3-beta-galactosyltransferase activity"/>
    <property type="evidence" value="ECO:0007669"/>
    <property type="project" value="UniProtKB-EC"/>
</dbReference>
<keyword evidence="10" id="KW-1133">Transmembrane helix</keyword>
<dbReference type="AlphaFoldDB" id="V4C8K9"/>
<comment type="pathway">
    <text evidence="2">Protein modification; protein glycosylation.</text>
</comment>
<evidence type="ECO:0000256" key="10">
    <source>
        <dbReference type="ARBA" id="ARBA00022989"/>
    </source>
</evidence>
<evidence type="ECO:0000256" key="2">
    <source>
        <dbReference type="ARBA" id="ARBA00004922"/>
    </source>
</evidence>
<gene>
    <name evidence="13" type="ORF">LOTGIDRAFT_143168</name>
</gene>
<dbReference type="Proteomes" id="UP000030746">
    <property type="component" value="Unassembled WGS sequence"/>
</dbReference>
<evidence type="ECO:0000256" key="6">
    <source>
        <dbReference type="ARBA" id="ARBA00022679"/>
    </source>
</evidence>
<organism evidence="13 14">
    <name type="scientific">Lottia gigantea</name>
    <name type="common">Giant owl limpet</name>
    <dbReference type="NCBI Taxonomy" id="225164"/>
    <lineage>
        <taxon>Eukaryota</taxon>
        <taxon>Metazoa</taxon>
        <taxon>Spiralia</taxon>
        <taxon>Lophotrochozoa</taxon>
        <taxon>Mollusca</taxon>
        <taxon>Gastropoda</taxon>
        <taxon>Patellogastropoda</taxon>
        <taxon>Lottioidea</taxon>
        <taxon>Lottiidae</taxon>
        <taxon>Lottia</taxon>
    </lineage>
</organism>
<keyword evidence="14" id="KW-1185">Reference proteome</keyword>
<keyword evidence="5" id="KW-0328">Glycosyltransferase</keyword>
<feature type="non-terminal residue" evidence="13">
    <location>
        <position position="1"/>
    </location>
</feature>
<comment type="similarity">
    <text evidence="3">Belongs to the glycosyltransferase 31 family. Beta3-Gal-T subfamily.</text>
</comment>
<evidence type="ECO:0000256" key="5">
    <source>
        <dbReference type="ARBA" id="ARBA00022676"/>
    </source>
</evidence>
<dbReference type="Gene3D" id="3.90.550.50">
    <property type="match status" value="1"/>
</dbReference>
<evidence type="ECO:0000256" key="4">
    <source>
        <dbReference type="ARBA" id="ARBA00012557"/>
    </source>
</evidence>
<dbReference type="KEGG" id="lgi:LOTGIDRAFT_143168"/>
<dbReference type="InterPro" id="IPR026050">
    <property type="entry name" value="C1GALT1/C1GALT1_chp1"/>
</dbReference>